<sequence>MDPRSVSMAAHRKQSSNTCPSVAKLPQREHGWLASVRPEIESVCKLLANFQKSSPKNEPASEFER</sequence>
<dbReference type="KEGG" id="ahel:Q31a_08790"/>
<dbReference type="Proteomes" id="UP000318017">
    <property type="component" value="Chromosome"/>
</dbReference>
<reference evidence="2 3" key="1">
    <citation type="submission" date="2019-02" db="EMBL/GenBank/DDBJ databases">
        <title>Deep-cultivation of Planctomycetes and their phenomic and genomic characterization uncovers novel biology.</title>
        <authorList>
            <person name="Wiegand S."/>
            <person name="Jogler M."/>
            <person name="Boedeker C."/>
            <person name="Pinto D."/>
            <person name="Vollmers J."/>
            <person name="Rivas-Marin E."/>
            <person name="Kohn T."/>
            <person name="Peeters S.H."/>
            <person name="Heuer A."/>
            <person name="Rast P."/>
            <person name="Oberbeckmann S."/>
            <person name="Bunk B."/>
            <person name="Jeske O."/>
            <person name="Meyerdierks A."/>
            <person name="Storesund J.E."/>
            <person name="Kallscheuer N."/>
            <person name="Luecker S."/>
            <person name="Lage O.M."/>
            <person name="Pohl T."/>
            <person name="Merkel B.J."/>
            <person name="Hornburger P."/>
            <person name="Mueller R.-W."/>
            <person name="Bruemmer F."/>
            <person name="Labrenz M."/>
            <person name="Spormann A.M."/>
            <person name="Op den Camp H."/>
            <person name="Overmann J."/>
            <person name="Amann R."/>
            <person name="Jetten M.S.M."/>
            <person name="Mascher T."/>
            <person name="Medema M.H."/>
            <person name="Devos D.P."/>
            <person name="Kaster A.-K."/>
            <person name="Ovreas L."/>
            <person name="Rohde M."/>
            <person name="Galperin M.Y."/>
            <person name="Jogler C."/>
        </authorList>
    </citation>
    <scope>NUCLEOTIDE SEQUENCE [LARGE SCALE GENOMIC DNA]</scope>
    <source>
        <strain evidence="2 3">Q31a</strain>
    </source>
</reference>
<dbReference type="EMBL" id="CP036298">
    <property type="protein sequence ID" value="QDV22593.1"/>
    <property type="molecule type" value="Genomic_DNA"/>
</dbReference>
<dbReference type="AlphaFoldDB" id="A0A518G1W5"/>
<organism evidence="2 3">
    <name type="scientific">Aureliella helgolandensis</name>
    <dbReference type="NCBI Taxonomy" id="2527968"/>
    <lineage>
        <taxon>Bacteria</taxon>
        <taxon>Pseudomonadati</taxon>
        <taxon>Planctomycetota</taxon>
        <taxon>Planctomycetia</taxon>
        <taxon>Pirellulales</taxon>
        <taxon>Pirellulaceae</taxon>
        <taxon>Aureliella</taxon>
    </lineage>
</organism>
<evidence type="ECO:0000313" key="3">
    <source>
        <dbReference type="Proteomes" id="UP000318017"/>
    </source>
</evidence>
<name>A0A518G1W5_9BACT</name>
<accession>A0A518G1W5</accession>
<gene>
    <name evidence="2" type="ORF">Q31a_08790</name>
</gene>
<evidence type="ECO:0000313" key="2">
    <source>
        <dbReference type="EMBL" id="QDV22593.1"/>
    </source>
</evidence>
<proteinExistence type="predicted"/>
<feature type="region of interest" description="Disordered" evidence="1">
    <location>
        <begin position="1"/>
        <end position="22"/>
    </location>
</feature>
<protein>
    <submittedName>
        <fullName evidence="2">Uncharacterized protein</fullName>
    </submittedName>
</protein>
<keyword evidence="3" id="KW-1185">Reference proteome</keyword>
<evidence type="ECO:0000256" key="1">
    <source>
        <dbReference type="SAM" id="MobiDB-lite"/>
    </source>
</evidence>